<evidence type="ECO:0000259" key="9">
    <source>
        <dbReference type="Pfam" id="PF26540"/>
    </source>
</evidence>
<dbReference type="EC" id="1.17.7.3" evidence="7"/>
<evidence type="ECO:0000256" key="7">
    <source>
        <dbReference type="HAMAP-Rule" id="MF_00159"/>
    </source>
</evidence>
<dbReference type="InterPro" id="IPR058578">
    <property type="entry name" value="IspG_TIM"/>
</dbReference>
<accession>A0A1G6YKK3</accession>
<evidence type="ECO:0000313" key="11">
    <source>
        <dbReference type="Proteomes" id="UP000198995"/>
    </source>
</evidence>
<feature type="binding site" evidence="7">
    <location>
        <position position="266"/>
    </location>
    <ligand>
        <name>[4Fe-4S] cluster</name>
        <dbReference type="ChEBI" id="CHEBI:49883"/>
    </ligand>
</feature>
<keyword evidence="11" id="KW-1185">Reference proteome</keyword>
<keyword evidence="1 7" id="KW-0004">4Fe-4S</keyword>
<protein>
    <recommendedName>
        <fullName evidence="7">4-hydroxy-3-methylbut-2-en-1-yl diphosphate synthase (flavodoxin)</fullName>
        <ecNumber evidence="7">1.17.7.3</ecNumber>
    </recommendedName>
    <alternativeName>
        <fullName evidence="7">1-hydroxy-2-methyl-2-(E)-butenyl 4-diphosphate synthase</fullName>
    </alternativeName>
</protein>
<dbReference type="AlphaFoldDB" id="A0A1G6YKK3"/>
<dbReference type="SUPFAM" id="SSF56014">
    <property type="entry name" value="Nitrite and sulphite reductase 4Fe-4S domain-like"/>
    <property type="match status" value="1"/>
</dbReference>
<dbReference type="STRING" id="2741.SAMN04489866_1104"/>
<keyword evidence="4 7" id="KW-0408">Iron</keyword>
<dbReference type="GO" id="GO:0016114">
    <property type="term" value="P:terpenoid biosynthetic process"/>
    <property type="evidence" value="ECO:0007669"/>
    <property type="project" value="InterPro"/>
</dbReference>
<feature type="domain" description="IspG C-terminal" evidence="9">
    <location>
        <begin position="259"/>
        <end position="346"/>
    </location>
</feature>
<feature type="binding site" evidence="7">
    <location>
        <position position="298"/>
    </location>
    <ligand>
        <name>[4Fe-4S] cluster</name>
        <dbReference type="ChEBI" id="CHEBI:49883"/>
    </ligand>
</feature>
<dbReference type="GO" id="GO:0019288">
    <property type="term" value="P:isopentenyl diphosphate biosynthetic process, methylerythritol 4-phosphate pathway"/>
    <property type="evidence" value="ECO:0007669"/>
    <property type="project" value="UniProtKB-UniRule"/>
</dbReference>
<evidence type="ECO:0000256" key="3">
    <source>
        <dbReference type="ARBA" id="ARBA00023002"/>
    </source>
</evidence>
<reference evidence="10 11" key="1">
    <citation type="submission" date="2016-10" db="EMBL/GenBank/DDBJ databases">
        <authorList>
            <person name="de Groot N.N."/>
        </authorList>
    </citation>
    <scope>NUCLEOTIDE SEQUENCE [LARGE SCALE GENOMIC DNA]</scope>
    <source>
        <strain evidence="10 11">DSM 20475</strain>
    </source>
</reference>
<comment type="function">
    <text evidence="7">Converts 2C-methyl-D-erythritol 2,4-cyclodiphosphate (ME-2,4cPP) into 1-hydroxy-2-methyl-2-(E)-butenyl 4-diphosphate.</text>
</comment>
<dbReference type="Gene3D" id="3.20.20.20">
    <property type="entry name" value="Dihydropteroate synthase-like"/>
    <property type="match status" value="1"/>
</dbReference>
<dbReference type="HAMAP" id="MF_00159">
    <property type="entry name" value="IspG"/>
    <property type="match status" value="1"/>
</dbReference>
<dbReference type="EMBL" id="FNAF01000010">
    <property type="protein sequence ID" value="SDD90523.1"/>
    <property type="molecule type" value="Genomic_DNA"/>
</dbReference>
<name>A0A1G6YKK3_PEPNI</name>
<feature type="binding site" evidence="7">
    <location>
        <position position="263"/>
    </location>
    <ligand>
        <name>[4Fe-4S] cluster</name>
        <dbReference type="ChEBI" id="CHEBI:49883"/>
    </ligand>
</feature>
<dbReference type="SUPFAM" id="SSF51717">
    <property type="entry name" value="Dihydropteroate synthetase-like"/>
    <property type="match status" value="1"/>
</dbReference>
<evidence type="ECO:0000259" key="8">
    <source>
        <dbReference type="Pfam" id="PF04551"/>
    </source>
</evidence>
<keyword evidence="6 7" id="KW-0414">Isoprene biosynthesis</keyword>
<evidence type="ECO:0000256" key="5">
    <source>
        <dbReference type="ARBA" id="ARBA00023014"/>
    </source>
</evidence>
<dbReference type="InterPro" id="IPR016425">
    <property type="entry name" value="IspG_bac"/>
</dbReference>
<dbReference type="PIRSF" id="PIRSF004640">
    <property type="entry name" value="IspG"/>
    <property type="match status" value="1"/>
</dbReference>
<dbReference type="Pfam" id="PF26540">
    <property type="entry name" value="GcpE_C"/>
    <property type="match status" value="1"/>
</dbReference>
<evidence type="ECO:0000256" key="4">
    <source>
        <dbReference type="ARBA" id="ARBA00023004"/>
    </source>
</evidence>
<keyword evidence="3 7" id="KW-0560">Oxidoreductase</keyword>
<dbReference type="UniPathway" id="UPA00056">
    <property type="reaction ID" value="UER00096"/>
</dbReference>
<dbReference type="InterPro" id="IPR058579">
    <property type="entry name" value="IspG_C"/>
</dbReference>
<dbReference type="InterPro" id="IPR011005">
    <property type="entry name" value="Dihydropteroate_synth-like_sf"/>
</dbReference>
<dbReference type="FunFam" id="3.20.20.20:FF:000001">
    <property type="entry name" value="4-hydroxy-3-methylbut-2-en-1-yl diphosphate synthase (flavodoxin)"/>
    <property type="match status" value="1"/>
</dbReference>
<dbReference type="PANTHER" id="PTHR30454">
    <property type="entry name" value="4-HYDROXY-3-METHYLBUT-2-EN-1-YL DIPHOSPHATE SYNTHASE"/>
    <property type="match status" value="1"/>
</dbReference>
<dbReference type="InterPro" id="IPR045854">
    <property type="entry name" value="NO2/SO3_Rdtase_4Fe4S_sf"/>
</dbReference>
<proteinExistence type="inferred from homology"/>
<feature type="binding site" evidence="7">
    <location>
        <position position="305"/>
    </location>
    <ligand>
        <name>[4Fe-4S] cluster</name>
        <dbReference type="ChEBI" id="CHEBI:49883"/>
    </ligand>
</feature>
<evidence type="ECO:0000256" key="6">
    <source>
        <dbReference type="ARBA" id="ARBA00023229"/>
    </source>
</evidence>
<dbReference type="NCBIfam" id="TIGR00612">
    <property type="entry name" value="ispG_gcpE"/>
    <property type="match status" value="1"/>
</dbReference>
<dbReference type="Proteomes" id="UP000198995">
    <property type="component" value="Unassembled WGS sequence"/>
</dbReference>
<dbReference type="GO" id="GO:0046429">
    <property type="term" value="F:4-hydroxy-3-methylbut-2-en-1-yl diphosphate synthase activity (ferredoxin)"/>
    <property type="evidence" value="ECO:0007669"/>
    <property type="project" value="UniProtKB-UniRule"/>
</dbReference>
<evidence type="ECO:0000256" key="1">
    <source>
        <dbReference type="ARBA" id="ARBA00022485"/>
    </source>
</evidence>
<dbReference type="PANTHER" id="PTHR30454:SF0">
    <property type="entry name" value="4-HYDROXY-3-METHYLBUT-2-EN-1-YL DIPHOSPHATE SYNTHASE (FERREDOXIN), CHLOROPLASTIC"/>
    <property type="match status" value="1"/>
</dbReference>
<comment type="catalytic activity">
    <reaction evidence="7">
        <text>(2E)-4-hydroxy-3-methylbut-2-enyl diphosphate + oxidized [flavodoxin] + H2O + 2 H(+) = 2-C-methyl-D-erythritol 2,4-cyclic diphosphate + reduced [flavodoxin]</text>
        <dbReference type="Rhea" id="RHEA:43604"/>
        <dbReference type="Rhea" id="RHEA-COMP:10622"/>
        <dbReference type="Rhea" id="RHEA-COMP:10623"/>
        <dbReference type="ChEBI" id="CHEBI:15377"/>
        <dbReference type="ChEBI" id="CHEBI:15378"/>
        <dbReference type="ChEBI" id="CHEBI:57618"/>
        <dbReference type="ChEBI" id="CHEBI:58210"/>
        <dbReference type="ChEBI" id="CHEBI:58483"/>
        <dbReference type="ChEBI" id="CHEBI:128753"/>
        <dbReference type="EC" id="1.17.7.3"/>
    </reaction>
</comment>
<comment type="cofactor">
    <cofactor evidence="7">
        <name>[4Fe-4S] cluster</name>
        <dbReference type="ChEBI" id="CHEBI:49883"/>
    </cofactor>
    <text evidence="7">Binds 1 [4Fe-4S] cluster.</text>
</comment>
<evidence type="ECO:0000256" key="2">
    <source>
        <dbReference type="ARBA" id="ARBA00022723"/>
    </source>
</evidence>
<dbReference type="RefSeq" id="WP_091792101.1">
    <property type="nucleotide sequence ID" value="NZ_FNAF01000010.1"/>
</dbReference>
<keyword evidence="2 7" id="KW-0479">Metal-binding</keyword>
<comment type="pathway">
    <text evidence="7">Isoprenoid biosynthesis; isopentenyl diphosphate biosynthesis via DXP pathway; isopentenyl diphosphate from 1-deoxy-D-xylulose 5-phosphate: step 5/6.</text>
</comment>
<dbReference type="InterPro" id="IPR004588">
    <property type="entry name" value="IspG_bac-typ"/>
</dbReference>
<dbReference type="OrthoDB" id="9803214at2"/>
<dbReference type="Gene3D" id="3.30.413.10">
    <property type="entry name" value="Sulfite Reductase Hemoprotein, domain 1"/>
    <property type="match status" value="1"/>
</dbReference>
<dbReference type="GO" id="GO:0051539">
    <property type="term" value="F:4 iron, 4 sulfur cluster binding"/>
    <property type="evidence" value="ECO:0007669"/>
    <property type="project" value="UniProtKB-UniRule"/>
</dbReference>
<dbReference type="GO" id="GO:0005506">
    <property type="term" value="F:iron ion binding"/>
    <property type="evidence" value="ECO:0007669"/>
    <property type="project" value="InterPro"/>
</dbReference>
<comment type="similarity">
    <text evidence="7">Belongs to the IspG family.</text>
</comment>
<dbReference type="GO" id="GO:0141197">
    <property type="term" value="F:4-hydroxy-3-methylbut-2-enyl-diphosphate synthase activity (flavodoxin)"/>
    <property type="evidence" value="ECO:0007669"/>
    <property type="project" value="UniProtKB-EC"/>
</dbReference>
<evidence type="ECO:0000313" key="10">
    <source>
        <dbReference type="EMBL" id="SDD90523.1"/>
    </source>
</evidence>
<feature type="domain" description="IspG TIM-barrel" evidence="8">
    <location>
        <begin position="5"/>
        <end position="244"/>
    </location>
</feature>
<dbReference type="Pfam" id="PF04551">
    <property type="entry name" value="GcpE"/>
    <property type="match status" value="1"/>
</dbReference>
<gene>
    <name evidence="7" type="primary">ispG</name>
    <name evidence="10" type="ORF">SAMN04489866_1104</name>
</gene>
<sequence>MRHKTRSFTVRDLGVGGDHPVFIQSMTNTDTHDSAATLAQIHALAAAGARLVRVAVPDKAALSALETIVNKSPVPIVADIHFDHRLALAAVACGVDGVRINPGNIGGHDRFLQVIEACRKAETPMRIGVNSGSVERDLLKKYGGPTPEAMVESLVNHVRVCEAADFHLLVLSVKASGVQEMVAANRLAAAQLDYPLHLGVTEAGGVRTGTIKSAVGIGALLLDGIGDTLRVSLSGDPLNEIPVAHDILKACGLIDSGVNIIACPTCGRTQIDLLPLLEAVEELTRDIKKPLKIAVMGCAVNGPGEAREADIGIAGGKGRGLVFRKGEIVASVSEEALLETFEQHLQELLLEETKL</sequence>
<dbReference type="NCBIfam" id="NF001540">
    <property type="entry name" value="PRK00366.1"/>
    <property type="match status" value="1"/>
</dbReference>
<keyword evidence="5 7" id="KW-0411">Iron-sulfur</keyword>
<organism evidence="10 11">
    <name type="scientific">Peptococcus niger</name>
    <dbReference type="NCBI Taxonomy" id="2741"/>
    <lineage>
        <taxon>Bacteria</taxon>
        <taxon>Bacillati</taxon>
        <taxon>Bacillota</taxon>
        <taxon>Clostridia</taxon>
        <taxon>Eubacteriales</taxon>
        <taxon>Peptococcaceae</taxon>
        <taxon>Peptococcus</taxon>
    </lineage>
</organism>